<evidence type="ECO:0000256" key="1">
    <source>
        <dbReference type="SAM" id="SignalP"/>
    </source>
</evidence>
<protein>
    <recommendedName>
        <fullName evidence="4">Secreted protein</fullName>
    </recommendedName>
</protein>
<evidence type="ECO:0000313" key="3">
    <source>
        <dbReference type="Proteomes" id="UP000233100"/>
    </source>
</evidence>
<sequence>MPSSQNPFLFLFLFFLRRSVALSPRLECSGRISAHCKLRLLGSHHSPASASRVAGTTGARHLAQLVFFVFFSRDGVSPC</sequence>
<reference evidence="2 3" key="1">
    <citation type="submission" date="2013-03" db="EMBL/GenBank/DDBJ databases">
        <authorList>
            <person name="Warren W."/>
            <person name="Wilson R.K."/>
        </authorList>
    </citation>
    <scope>NUCLEOTIDE SEQUENCE</scope>
</reference>
<name>A0A7N9CGN6_MACFA</name>
<feature type="chain" id="PRO_5030598648" description="Secreted protein" evidence="1">
    <location>
        <begin position="22"/>
        <end position="79"/>
    </location>
</feature>
<dbReference type="PANTHER" id="PTHR12138:SF75">
    <property type="entry name" value="SECRETED PROTEIN"/>
    <property type="match status" value="1"/>
</dbReference>
<feature type="signal peptide" evidence="1">
    <location>
        <begin position="1"/>
        <end position="21"/>
    </location>
</feature>
<evidence type="ECO:0008006" key="4">
    <source>
        <dbReference type="Google" id="ProtNLM"/>
    </source>
</evidence>
<organism evidence="2 3">
    <name type="scientific">Macaca fascicularis</name>
    <name type="common">Crab-eating macaque</name>
    <name type="synonym">Cynomolgus monkey</name>
    <dbReference type="NCBI Taxonomy" id="9541"/>
    <lineage>
        <taxon>Eukaryota</taxon>
        <taxon>Metazoa</taxon>
        <taxon>Chordata</taxon>
        <taxon>Craniata</taxon>
        <taxon>Vertebrata</taxon>
        <taxon>Euteleostomi</taxon>
        <taxon>Mammalia</taxon>
        <taxon>Eutheria</taxon>
        <taxon>Euarchontoglires</taxon>
        <taxon>Primates</taxon>
        <taxon>Haplorrhini</taxon>
        <taxon>Catarrhini</taxon>
        <taxon>Cercopithecidae</taxon>
        <taxon>Cercopithecinae</taxon>
        <taxon>Macaca</taxon>
    </lineage>
</organism>
<keyword evidence="3" id="KW-1185">Reference proteome</keyword>
<accession>A0A7N9CGN6</accession>
<dbReference type="Proteomes" id="UP000233100">
    <property type="component" value="Chromosome 4"/>
</dbReference>
<keyword evidence="1" id="KW-0732">Signal</keyword>
<dbReference type="PANTHER" id="PTHR12138">
    <property type="entry name" value="PRIMATE-EXPANDED PROTEIN FAMILY"/>
    <property type="match status" value="1"/>
</dbReference>
<dbReference type="GeneTree" id="ENSGT00940000163505"/>
<evidence type="ECO:0000313" key="2">
    <source>
        <dbReference type="Ensembl" id="ENSMFAP00000050120.1"/>
    </source>
</evidence>
<reference evidence="2" key="2">
    <citation type="submission" date="2025-08" db="UniProtKB">
        <authorList>
            <consortium name="Ensembl"/>
        </authorList>
    </citation>
    <scope>IDENTIFICATION</scope>
</reference>
<proteinExistence type="predicted"/>
<dbReference type="AlphaFoldDB" id="A0A7N9CGN6"/>
<dbReference type="Ensembl" id="ENSMFAT00000077376.1">
    <property type="protein sequence ID" value="ENSMFAP00000050120.1"/>
    <property type="gene ID" value="ENSMFAG00000048664.1"/>
</dbReference>
<reference evidence="2" key="3">
    <citation type="submission" date="2025-09" db="UniProtKB">
        <authorList>
            <consortium name="Ensembl"/>
        </authorList>
    </citation>
    <scope>IDENTIFICATION</scope>
</reference>